<evidence type="ECO:0008006" key="4">
    <source>
        <dbReference type="Google" id="ProtNLM"/>
    </source>
</evidence>
<keyword evidence="1" id="KW-0472">Membrane</keyword>
<comment type="caution">
    <text evidence="2">The sequence shown here is derived from an EMBL/GenBank/DDBJ whole genome shotgun (WGS) entry which is preliminary data.</text>
</comment>
<keyword evidence="3" id="KW-1185">Reference proteome</keyword>
<evidence type="ECO:0000313" key="2">
    <source>
        <dbReference type="EMBL" id="GGA41966.1"/>
    </source>
</evidence>
<dbReference type="InterPro" id="IPR019659">
    <property type="entry name" value="DUF2514"/>
</dbReference>
<reference evidence="3" key="1">
    <citation type="journal article" date="2019" name="Int. J. Syst. Evol. Microbiol.">
        <title>The Global Catalogue of Microorganisms (GCM) 10K type strain sequencing project: providing services to taxonomists for standard genome sequencing and annotation.</title>
        <authorList>
            <consortium name="The Broad Institute Genomics Platform"/>
            <consortium name="The Broad Institute Genome Sequencing Center for Infectious Disease"/>
            <person name="Wu L."/>
            <person name="Ma J."/>
        </authorList>
    </citation>
    <scope>NUCLEOTIDE SEQUENCE [LARGE SCALE GENOMIC DNA]</scope>
    <source>
        <strain evidence="3">CGMCC 1.12806</strain>
    </source>
</reference>
<keyword evidence="1" id="KW-1133">Transmembrane helix</keyword>
<dbReference type="EMBL" id="BMFZ01000003">
    <property type="protein sequence ID" value="GGA41966.1"/>
    <property type="molecule type" value="Genomic_DNA"/>
</dbReference>
<evidence type="ECO:0000313" key="3">
    <source>
        <dbReference type="Proteomes" id="UP000627464"/>
    </source>
</evidence>
<evidence type="ECO:0000256" key="1">
    <source>
        <dbReference type="SAM" id="Phobius"/>
    </source>
</evidence>
<accession>A0ABQ1GEG8</accession>
<proteinExistence type="predicted"/>
<dbReference type="Proteomes" id="UP000627464">
    <property type="component" value="Unassembled WGS sequence"/>
</dbReference>
<keyword evidence="1" id="KW-0812">Transmembrane</keyword>
<gene>
    <name evidence="2" type="ORF">GCM10011328_16220</name>
</gene>
<name>A0ABQ1GEG8_9GAMM</name>
<dbReference type="Pfam" id="PF10721">
    <property type="entry name" value="DUF2514"/>
    <property type="match status" value="1"/>
</dbReference>
<protein>
    <recommendedName>
        <fullName evidence="4">DUF2514 domain-containing protein</fullName>
    </recommendedName>
</protein>
<dbReference type="RefSeq" id="WP_188472307.1">
    <property type="nucleotide sequence ID" value="NZ_BMFZ01000003.1"/>
</dbReference>
<organism evidence="2 3">
    <name type="scientific">Hafnia psychrotolerans</name>
    <dbReference type="NCBI Taxonomy" id="1477018"/>
    <lineage>
        <taxon>Bacteria</taxon>
        <taxon>Pseudomonadati</taxon>
        <taxon>Pseudomonadota</taxon>
        <taxon>Gammaproteobacteria</taxon>
        <taxon>Enterobacterales</taxon>
        <taxon>Hafniaceae</taxon>
        <taxon>Hafnia</taxon>
    </lineage>
</organism>
<feature type="transmembrane region" description="Helical" evidence="1">
    <location>
        <begin position="6"/>
        <end position="25"/>
    </location>
</feature>
<sequence length="180" mass="19718">MSWLLSYWKPALIVLFCFLAVWWFSHQRYTAGYSKANLEWALKWQERDADDATALAKRQAEARAEEQRRQGEIDAIEKKAEGQIAQAAADADHARAVSDGLHDEAAKLAARLAASERAHRAATASESTTGTTGSELLAELFRRADQRAGELAAIADQARIRGLTCEAAYGALTSAKVVEK</sequence>